<dbReference type="Proteomes" id="UP001375382">
    <property type="component" value="Unassembled WGS sequence"/>
</dbReference>
<dbReference type="InterPro" id="IPR050298">
    <property type="entry name" value="Gram-neg_bact_OMP"/>
</dbReference>
<dbReference type="SUPFAM" id="SSF56935">
    <property type="entry name" value="Porins"/>
    <property type="match status" value="1"/>
</dbReference>
<keyword evidence="7" id="KW-0406">Ion transport</keyword>
<keyword evidence="4" id="KW-1134">Transmembrane beta strand</keyword>
<feature type="chain" id="PRO_5045728163" evidence="11">
    <location>
        <begin position="25"/>
        <end position="343"/>
    </location>
</feature>
<sequence>MTSFTTGKVAAALLLATAGAAAQAADVTIYGRAHLSLDQLDNGVDSGTNVSSNASRLGFRASTKLDDGLEAFVQLEQTIRFDEGGGQFADRDSYVGLRGDFGTLKVGQFDTPLKAIRSKVDQFGDRIGDLRNLTRINTGSSNIGNVFDERFKNGVAYQSPKFNNLSWTLHYTPHNTTGATTDNVRDSYSTSLVYDVKGLYLAAAYESFEGIDGVDPKAIRLGAYYDISAQLRISALYQNASDIPGGDRDVYGAGASYKLDKFTLRGQLYQVSDNDSPDSGATLAVVGVDRNLGKDLTLYAAYGITSNDDAASYRISAGGRGTSVPAIAGENTTGLSLGIIYNF</sequence>
<feature type="signal peptide" evidence="11">
    <location>
        <begin position="1"/>
        <end position="24"/>
    </location>
</feature>
<keyword evidence="6 11" id="KW-0732">Signal</keyword>
<proteinExistence type="predicted"/>
<dbReference type="PANTHER" id="PTHR34501:SF9">
    <property type="entry name" value="MAJOR OUTER MEMBRANE PROTEIN P.IA"/>
    <property type="match status" value="1"/>
</dbReference>
<dbReference type="CDD" id="cd00342">
    <property type="entry name" value="gram_neg_porins"/>
    <property type="match status" value="1"/>
</dbReference>
<evidence type="ECO:0000256" key="4">
    <source>
        <dbReference type="ARBA" id="ARBA00022452"/>
    </source>
</evidence>
<evidence type="ECO:0000256" key="2">
    <source>
        <dbReference type="ARBA" id="ARBA00011233"/>
    </source>
</evidence>
<dbReference type="PANTHER" id="PTHR34501">
    <property type="entry name" value="PROTEIN YDDL-RELATED"/>
    <property type="match status" value="1"/>
</dbReference>
<evidence type="ECO:0000256" key="6">
    <source>
        <dbReference type="ARBA" id="ARBA00022729"/>
    </source>
</evidence>
<comment type="caution">
    <text evidence="13">The sequence shown here is derived from an EMBL/GenBank/DDBJ whole genome shotgun (WGS) entry which is preliminary data.</text>
</comment>
<keyword evidence="9" id="KW-0472">Membrane</keyword>
<dbReference type="RefSeq" id="WP_335734977.1">
    <property type="nucleotide sequence ID" value="NZ_JALAAR010000003.1"/>
</dbReference>
<evidence type="ECO:0000256" key="10">
    <source>
        <dbReference type="ARBA" id="ARBA00023237"/>
    </source>
</evidence>
<evidence type="ECO:0000313" key="14">
    <source>
        <dbReference type="Proteomes" id="UP001375382"/>
    </source>
</evidence>
<dbReference type="InterPro" id="IPR023614">
    <property type="entry name" value="Porin_dom_sf"/>
</dbReference>
<gene>
    <name evidence="13" type="ORF">MN202_04915</name>
</gene>
<evidence type="ECO:0000259" key="12">
    <source>
        <dbReference type="Pfam" id="PF13609"/>
    </source>
</evidence>
<keyword evidence="10" id="KW-0998">Cell outer membrane</keyword>
<dbReference type="InterPro" id="IPR033900">
    <property type="entry name" value="Gram_neg_porin_domain"/>
</dbReference>
<feature type="domain" description="Porin" evidence="12">
    <location>
        <begin position="10"/>
        <end position="309"/>
    </location>
</feature>
<organism evidence="13 14">
    <name type="scientific">Rheinheimera muenzenbergensis</name>
    <dbReference type="NCBI Taxonomy" id="1193628"/>
    <lineage>
        <taxon>Bacteria</taxon>
        <taxon>Pseudomonadati</taxon>
        <taxon>Pseudomonadota</taxon>
        <taxon>Gammaproteobacteria</taxon>
        <taxon>Chromatiales</taxon>
        <taxon>Chromatiaceae</taxon>
        <taxon>Rheinheimera</taxon>
    </lineage>
</organism>
<accession>A0ABU8C3R8</accession>
<name>A0ABU8C3R8_9GAMM</name>
<evidence type="ECO:0000256" key="3">
    <source>
        <dbReference type="ARBA" id="ARBA00022448"/>
    </source>
</evidence>
<dbReference type="Pfam" id="PF13609">
    <property type="entry name" value="Porin_4"/>
    <property type="match status" value="1"/>
</dbReference>
<keyword evidence="14" id="KW-1185">Reference proteome</keyword>
<reference evidence="13 14" key="1">
    <citation type="journal article" date="2023" name="Ecotoxicol. Environ. Saf.">
        <title>Mercury remediation potential of mercury-resistant strain Rheinheimera metallidurans sp. nov. isolated from a municipal waste dumping site.</title>
        <authorList>
            <person name="Yadav V."/>
            <person name="Manjhi A."/>
            <person name="Vadakedath N."/>
        </authorList>
    </citation>
    <scope>NUCLEOTIDE SEQUENCE [LARGE SCALE GENOMIC DNA]</scope>
    <source>
        <strain evidence="13 14">E-49</strain>
    </source>
</reference>
<keyword evidence="8" id="KW-0626">Porin</keyword>
<evidence type="ECO:0000256" key="11">
    <source>
        <dbReference type="SAM" id="SignalP"/>
    </source>
</evidence>
<protein>
    <submittedName>
        <fullName evidence="13">Porin</fullName>
    </submittedName>
</protein>
<evidence type="ECO:0000256" key="7">
    <source>
        <dbReference type="ARBA" id="ARBA00023065"/>
    </source>
</evidence>
<keyword evidence="5" id="KW-0812">Transmembrane</keyword>
<comment type="subunit">
    <text evidence="2">Homotrimer.</text>
</comment>
<evidence type="ECO:0000256" key="9">
    <source>
        <dbReference type="ARBA" id="ARBA00023136"/>
    </source>
</evidence>
<dbReference type="EMBL" id="JALAAR010000003">
    <property type="protein sequence ID" value="MEH8016560.1"/>
    <property type="molecule type" value="Genomic_DNA"/>
</dbReference>
<dbReference type="InterPro" id="IPR002299">
    <property type="entry name" value="Porin_Neis"/>
</dbReference>
<evidence type="ECO:0000313" key="13">
    <source>
        <dbReference type="EMBL" id="MEH8016560.1"/>
    </source>
</evidence>
<dbReference type="PRINTS" id="PR00184">
    <property type="entry name" value="NEISSPPORIN"/>
</dbReference>
<keyword evidence="3" id="KW-0813">Transport</keyword>
<dbReference type="Gene3D" id="2.40.160.10">
    <property type="entry name" value="Porin"/>
    <property type="match status" value="1"/>
</dbReference>
<evidence type="ECO:0000256" key="8">
    <source>
        <dbReference type="ARBA" id="ARBA00023114"/>
    </source>
</evidence>
<comment type="subcellular location">
    <subcellularLocation>
        <location evidence="1">Cell outer membrane</location>
        <topology evidence="1">Multi-pass membrane protein</topology>
    </subcellularLocation>
</comment>
<evidence type="ECO:0000256" key="5">
    <source>
        <dbReference type="ARBA" id="ARBA00022692"/>
    </source>
</evidence>
<evidence type="ECO:0000256" key="1">
    <source>
        <dbReference type="ARBA" id="ARBA00004571"/>
    </source>
</evidence>